<dbReference type="PROSITE" id="PS51186">
    <property type="entry name" value="GNAT"/>
    <property type="match status" value="1"/>
</dbReference>
<name>A0ABY0S0X2_9PSED</name>
<reference evidence="2 3" key="1">
    <citation type="submission" date="2016-10" db="EMBL/GenBank/DDBJ databases">
        <authorList>
            <person name="Varghese N."/>
            <person name="Submissions S."/>
        </authorList>
    </citation>
    <scope>NUCLEOTIDE SEQUENCE [LARGE SCALE GENOMIC DNA]</scope>
    <source>
        <strain evidence="2 3">BS2776</strain>
    </source>
</reference>
<gene>
    <name evidence="2" type="ORF">SAMN04490208_4572</name>
</gene>
<accession>A0ABY0S0X2</accession>
<feature type="domain" description="N-acetyltransferase" evidence="1">
    <location>
        <begin position="33"/>
        <end position="185"/>
    </location>
</feature>
<organism evidence="2 3">
    <name type="scientific">Pseudomonas poae</name>
    <dbReference type="NCBI Taxonomy" id="200451"/>
    <lineage>
        <taxon>Bacteria</taxon>
        <taxon>Pseudomonadati</taxon>
        <taxon>Pseudomonadota</taxon>
        <taxon>Gammaproteobacteria</taxon>
        <taxon>Pseudomonadales</taxon>
        <taxon>Pseudomonadaceae</taxon>
        <taxon>Pseudomonas</taxon>
    </lineage>
</organism>
<dbReference type="EMBL" id="LT629706">
    <property type="protein sequence ID" value="SDO68065.1"/>
    <property type="molecule type" value="Genomic_DNA"/>
</dbReference>
<dbReference type="InterPro" id="IPR000182">
    <property type="entry name" value="GNAT_dom"/>
</dbReference>
<sequence>MPEAIFVVWVIREGVKLLSPLRRSVFPMQTRLVSYEALSAVQQQQLSAIEVHPEQLPFSGDMYCALNTLLAKPSPGVKGFALLADEIPVAFLLLKRPPCLPHWADEHSATLHALQVDRRQQGRGFGKACLLALPAVAIETWPQIKALELSVDSDNAAAMGLYLRAGWVDSGEAYKGRIGYERRLRRAFD</sequence>
<dbReference type="Pfam" id="PF00583">
    <property type="entry name" value="Acetyltransf_1"/>
    <property type="match status" value="1"/>
</dbReference>
<evidence type="ECO:0000259" key="1">
    <source>
        <dbReference type="PROSITE" id="PS51186"/>
    </source>
</evidence>
<protein>
    <submittedName>
        <fullName evidence="2">Acetyltransferase (GNAT) family protein</fullName>
    </submittedName>
</protein>
<dbReference type="Proteomes" id="UP000181903">
    <property type="component" value="Chromosome I"/>
</dbReference>
<dbReference type="SUPFAM" id="SSF55729">
    <property type="entry name" value="Acyl-CoA N-acyltransferases (Nat)"/>
    <property type="match status" value="1"/>
</dbReference>
<dbReference type="InterPro" id="IPR016181">
    <property type="entry name" value="Acyl_CoA_acyltransferase"/>
</dbReference>
<dbReference type="Gene3D" id="3.40.630.30">
    <property type="match status" value="1"/>
</dbReference>
<evidence type="ECO:0000313" key="2">
    <source>
        <dbReference type="EMBL" id="SDO68065.1"/>
    </source>
</evidence>
<proteinExistence type="predicted"/>
<keyword evidence="3" id="KW-1185">Reference proteome</keyword>
<evidence type="ECO:0000313" key="3">
    <source>
        <dbReference type="Proteomes" id="UP000181903"/>
    </source>
</evidence>